<evidence type="ECO:0000256" key="1">
    <source>
        <dbReference type="SAM" id="MobiDB-lite"/>
    </source>
</evidence>
<comment type="caution">
    <text evidence="2">The sequence shown here is derived from an EMBL/GenBank/DDBJ whole genome shotgun (WGS) entry which is preliminary data.</text>
</comment>
<organism evidence="2 3">
    <name type="scientific">Aquamicrobium zhengzhouense</name>
    <dbReference type="NCBI Taxonomy" id="2781738"/>
    <lineage>
        <taxon>Bacteria</taxon>
        <taxon>Pseudomonadati</taxon>
        <taxon>Pseudomonadota</taxon>
        <taxon>Alphaproteobacteria</taxon>
        <taxon>Hyphomicrobiales</taxon>
        <taxon>Phyllobacteriaceae</taxon>
        <taxon>Aquamicrobium</taxon>
    </lineage>
</organism>
<accession>A0ABS0SAT4</accession>
<evidence type="ECO:0000313" key="3">
    <source>
        <dbReference type="Proteomes" id="UP000601789"/>
    </source>
</evidence>
<gene>
    <name evidence="2" type="ORF">IOD40_06750</name>
</gene>
<dbReference type="EMBL" id="JADGMQ010000003">
    <property type="protein sequence ID" value="MBI1620362.1"/>
    <property type="molecule type" value="Genomic_DNA"/>
</dbReference>
<keyword evidence="3" id="KW-1185">Reference proteome</keyword>
<name>A0ABS0SAT4_9HYPH</name>
<feature type="compositionally biased region" description="Gly residues" evidence="1">
    <location>
        <begin position="262"/>
        <end position="273"/>
    </location>
</feature>
<evidence type="ECO:0000313" key="2">
    <source>
        <dbReference type="EMBL" id="MBI1620362.1"/>
    </source>
</evidence>
<sequence length="662" mass="71340">MFNESFYLQMNPDVAIAVAAGLMSAQEHFELYGKFENRAPSPFFDPVLYLRANPDVAEAVQGGLVNAFDHFMSFGQNEARSPSVFFDPSVYLRNNPDVAAAIEAGAFSSPFEHFLLYGQNEIRNTAPFFDLKGYLDANPDVAAAVRAGHTTAFDHFINHGFAEERDLGNGISLEQFASDPKALAAIQDGDYSALMSRVAEVAPFLPTYSPPAGYTVPSNTPLPADFVPAGEEKLVVPPGVEAPDVLPPNFQQPEPEPEPEPGEGGGGGGGGGTPTPDPIVLEFNKAKSYTDFIALIREHEVALGVTESLKNLPNEGGRINAVGMGVQEVRNLFGDFTTVDGIKAAVAKHIQTELNKQAALQGLYSTEDLETFVDLVTNLASDRAGIIDYYTTLATQTDSEAGHLRVDALEEELYTVALTKLAEAFGDPTEATKIFEEFQDVRGNYSGSIVTLVNKLYEAHAAADDDVAFLRSVNTADDEATVLAAIKTDPDFAALLEGTAFPDNGGREKAVALGVIETIEKLGYFSDVGDLREVIGLHIEMEQNKADFIAGAQVAQGEGFAATFEDLIRDLDLDRDTIINFWSNADDPEATARADELKADTFTVVLDQIVSHADTLGENDSTYWADLASAFDDINTEYTGSIVTLIGQLKDAHNEATSDPVY</sequence>
<reference evidence="2 3" key="1">
    <citation type="submission" date="2020-10" db="EMBL/GenBank/DDBJ databases">
        <title>Aquamicrobium zhengzhouensis sp. nov., a exopolysaccharide producing bacterium isolated from farmland soil.</title>
        <authorList>
            <person name="Wang X."/>
        </authorList>
    </citation>
    <scope>NUCLEOTIDE SEQUENCE [LARGE SCALE GENOMIC DNA]</scope>
    <source>
        <strain evidence="3">cd-1</strain>
    </source>
</reference>
<dbReference type="Proteomes" id="UP000601789">
    <property type="component" value="Unassembled WGS sequence"/>
</dbReference>
<protein>
    <submittedName>
        <fullName evidence="2">Uncharacterized protein</fullName>
    </submittedName>
</protein>
<feature type="region of interest" description="Disordered" evidence="1">
    <location>
        <begin position="238"/>
        <end position="279"/>
    </location>
</feature>
<proteinExistence type="predicted"/>